<keyword evidence="1" id="KW-1133">Transmembrane helix</keyword>
<evidence type="ECO:0000313" key="4">
    <source>
        <dbReference type="Proteomes" id="UP000034849"/>
    </source>
</evidence>
<dbReference type="InterPro" id="IPR043993">
    <property type="entry name" value="T4SS_pilin"/>
</dbReference>
<feature type="chain" id="PRO_5002532855" evidence="2">
    <location>
        <begin position="34"/>
        <end position="172"/>
    </location>
</feature>
<name>A0A0G0JHF1_9BACT</name>
<keyword evidence="1" id="KW-0472">Membrane</keyword>
<dbReference type="EMBL" id="LBSX01000008">
    <property type="protein sequence ID" value="KKQ27551.1"/>
    <property type="molecule type" value="Genomic_DNA"/>
</dbReference>
<evidence type="ECO:0000256" key="2">
    <source>
        <dbReference type="SAM" id="SignalP"/>
    </source>
</evidence>
<proteinExistence type="predicted"/>
<feature type="transmembrane region" description="Helical" evidence="1">
    <location>
        <begin position="133"/>
        <end position="155"/>
    </location>
</feature>
<keyword evidence="2" id="KW-0732">Signal</keyword>
<feature type="signal peptide" evidence="2">
    <location>
        <begin position="1"/>
        <end position="33"/>
    </location>
</feature>
<keyword evidence="1" id="KW-0812">Transmembrane</keyword>
<dbReference type="Pfam" id="PF18895">
    <property type="entry name" value="T4SS_pilin"/>
    <property type="match status" value="1"/>
</dbReference>
<protein>
    <submittedName>
        <fullName evidence="3">Uncharacterized protein</fullName>
    </submittedName>
</protein>
<comment type="caution">
    <text evidence="3">The sequence shown here is derived from an EMBL/GenBank/DDBJ whole genome shotgun (WGS) entry which is preliminary data.</text>
</comment>
<dbReference type="AlphaFoldDB" id="A0A0G0JHF1"/>
<reference evidence="3 4" key="1">
    <citation type="journal article" date="2015" name="Nature">
        <title>rRNA introns, odd ribosomes, and small enigmatic genomes across a large radiation of phyla.</title>
        <authorList>
            <person name="Brown C.T."/>
            <person name="Hug L.A."/>
            <person name="Thomas B.C."/>
            <person name="Sharon I."/>
            <person name="Castelle C.J."/>
            <person name="Singh A."/>
            <person name="Wilkins M.J."/>
            <person name="Williams K.H."/>
            <person name="Banfield J.F."/>
        </authorList>
    </citation>
    <scope>NUCLEOTIDE SEQUENCE [LARGE SCALE GENOMIC DNA]</scope>
</reference>
<dbReference type="STRING" id="1619046.US42_C0008G0062"/>
<evidence type="ECO:0000313" key="3">
    <source>
        <dbReference type="EMBL" id="KKQ27551.1"/>
    </source>
</evidence>
<dbReference type="Proteomes" id="UP000034849">
    <property type="component" value="Unassembled WGS sequence"/>
</dbReference>
<accession>A0A0G0JHF1</accession>
<feature type="transmembrane region" description="Helical" evidence="1">
    <location>
        <begin position="91"/>
        <end position="112"/>
    </location>
</feature>
<gene>
    <name evidence="3" type="ORF">US42_C0008G0062</name>
</gene>
<sequence>MIKLMKALNNKLVVLAVVTLAFGLLLLPGLAYAEIDAACADDTECDAGEICGVDETCVADPSTSGSDAKDPFGINYGAKTGLGSRDIRDTIGSIINVALGLLGIVAVVIVLAGGFKWMTSGGNEEKSTEARKLIFAGIIGLAIILSAYAISRFVLTQLYTATSTSGTATYGV</sequence>
<organism evidence="3 4">
    <name type="scientific">Candidatus Magasanikbacteria bacterium GW2011_GWC2_37_14</name>
    <dbReference type="NCBI Taxonomy" id="1619046"/>
    <lineage>
        <taxon>Bacteria</taxon>
        <taxon>Candidatus Magasanikiibacteriota</taxon>
    </lineage>
</organism>
<evidence type="ECO:0000256" key="1">
    <source>
        <dbReference type="SAM" id="Phobius"/>
    </source>
</evidence>